<dbReference type="RefSeq" id="XP_049264366.1">
    <property type="nucleotide sequence ID" value="XM_049406055.1"/>
</dbReference>
<feature type="domain" description="RNase H type-1" evidence="1">
    <location>
        <begin position="100"/>
        <end position="264"/>
    </location>
</feature>
<evidence type="ECO:0000313" key="2">
    <source>
        <dbReference type="EMBL" id="KAG7664134.1"/>
    </source>
</evidence>
<dbReference type="OrthoDB" id="407198at2759"/>
<comment type="caution">
    <text evidence="2">The sequence shown here is derived from an EMBL/GenBank/DDBJ whole genome shotgun (WGS) entry which is preliminary data.</text>
</comment>
<keyword evidence="3" id="KW-1185">Reference proteome</keyword>
<dbReference type="PROSITE" id="PS50879">
    <property type="entry name" value="RNASE_H_1"/>
    <property type="match status" value="1"/>
</dbReference>
<dbReference type="InterPro" id="IPR050092">
    <property type="entry name" value="RNase_H"/>
</dbReference>
<dbReference type="PANTHER" id="PTHR10642">
    <property type="entry name" value="RIBONUCLEASE H1"/>
    <property type="match status" value="1"/>
</dbReference>
<dbReference type="EMBL" id="JAGSYN010000106">
    <property type="protein sequence ID" value="KAG7664134.1"/>
    <property type="molecule type" value="Genomic_DNA"/>
</dbReference>
<sequence length="288" mass="32885">MVRLKDSINLQYASKGWSDINVSQVKGRSEGNLANQEADELANSGSGRGEWLPDETYYSDVYTSLCWKRSFKGYNNVVFTDEKFREFDNEKDALENVTKGGKIENVFVGGACHVNIMDDWPDAGYGLYYGPDDDRNTAKYLESDIKPTKQRVELSAVVHALRNANQALSNGTARRPVRILSESEYPVRCFNDWSDKWRGNGYKNVWHEPIENVDLIKEMVNLKDQIDKQYTSKGWSNIDVIHIEGDCGNIANEEADRLANLGASQNAPWDSDESSNDYWEDVWDDEFY</sequence>
<accession>A0A8J5QM64</accession>
<organism evidence="2 3">
    <name type="scientific">[Candida] subhashii</name>
    <dbReference type="NCBI Taxonomy" id="561895"/>
    <lineage>
        <taxon>Eukaryota</taxon>
        <taxon>Fungi</taxon>
        <taxon>Dikarya</taxon>
        <taxon>Ascomycota</taxon>
        <taxon>Saccharomycotina</taxon>
        <taxon>Pichiomycetes</taxon>
        <taxon>Debaryomycetaceae</taxon>
        <taxon>Spathaspora</taxon>
    </lineage>
</organism>
<dbReference type="Proteomes" id="UP000694255">
    <property type="component" value="Unassembled WGS sequence"/>
</dbReference>
<evidence type="ECO:0000259" key="1">
    <source>
        <dbReference type="PROSITE" id="PS50879"/>
    </source>
</evidence>
<name>A0A8J5QM64_9ASCO</name>
<dbReference type="GeneID" id="73469118"/>
<dbReference type="PANTHER" id="PTHR10642:SF30">
    <property type="entry name" value="RIBONUCLEASE H"/>
    <property type="match status" value="1"/>
</dbReference>
<evidence type="ECO:0000313" key="3">
    <source>
        <dbReference type="Proteomes" id="UP000694255"/>
    </source>
</evidence>
<proteinExistence type="predicted"/>
<dbReference type="GO" id="GO:0004523">
    <property type="term" value="F:RNA-DNA hybrid ribonuclease activity"/>
    <property type="evidence" value="ECO:0007669"/>
    <property type="project" value="InterPro"/>
</dbReference>
<dbReference type="CDD" id="cd09280">
    <property type="entry name" value="RNase_HI_eukaryote_like"/>
    <property type="match status" value="1"/>
</dbReference>
<reference evidence="2 3" key="1">
    <citation type="journal article" date="2021" name="DNA Res.">
        <title>Genome analysis of Candida subhashii reveals its hybrid nature and dual mitochondrial genome conformations.</title>
        <authorList>
            <person name="Mixao V."/>
            <person name="Hegedusova E."/>
            <person name="Saus E."/>
            <person name="Pryszcz L.P."/>
            <person name="Cillingova A."/>
            <person name="Nosek J."/>
            <person name="Gabaldon T."/>
        </authorList>
    </citation>
    <scope>NUCLEOTIDE SEQUENCE [LARGE SCALE GENOMIC DNA]</scope>
    <source>
        <strain evidence="2 3">CBS 10753</strain>
    </source>
</reference>
<protein>
    <recommendedName>
        <fullName evidence="1">RNase H type-1 domain-containing protein</fullName>
    </recommendedName>
</protein>
<dbReference type="AlphaFoldDB" id="A0A8J5QM64"/>
<gene>
    <name evidence="2" type="ORF">J8A68_002317</name>
</gene>
<dbReference type="Pfam" id="PF00075">
    <property type="entry name" value="RNase_H"/>
    <property type="match status" value="1"/>
</dbReference>
<dbReference type="GO" id="GO:0043137">
    <property type="term" value="P:DNA replication, removal of RNA primer"/>
    <property type="evidence" value="ECO:0007669"/>
    <property type="project" value="TreeGrafter"/>
</dbReference>
<dbReference type="InterPro" id="IPR002156">
    <property type="entry name" value="RNaseH_domain"/>
</dbReference>
<dbReference type="GO" id="GO:0003676">
    <property type="term" value="F:nucleic acid binding"/>
    <property type="evidence" value="ECO:0007669"/>
    <property type="project" value="InterPro"/>
</dbReference>